<dbReference type="CDD" id="cd03441">
    <property type="entry name" value="R_hydratase_like"/>
    <property type="match status" value="1"/>
</dbReference>
<keyword evidence="3" id="KW-1185">Reference proteome</keyword>
<dbReference type="RefSeq" id="WP_185798941.1">
    <property type="nucleotide sequence ID" value="NZ_JACLQD010000006.1"/>
</dbReference>
<dbReference type="EMBL" id="JACLQD010000006">
    <property type="protein sequence ID" value="MBC2837321.1"/>
    <property type="molecule type" value="Genomic_DNA"/>
</dbReference>
<dbReference type="Gene3D" id="3.10.129.10">
    <property type="entry name" value="Hotdog Thioesterase"/>
    <property type="match status" value="1"/>
</dbReference>
<protein>
    <submittedName>
        <fullName evidence="2">MaoC family dehydratase</fullName>
    </submittedName>
</protein>
<dbReference type="Pfam" id="PF01575">
    <property type="entry name" value="MaoC_dehydratas"/>
    <property type="match status" value="1"/>
</dbReference>
<reference evidence="2 3" key="1">
    <citation type="journal article" date="2017" name="Int. J. Syst. Evol. Microbiol.">
        <title>Gemmobacter straminiformis sp. nov., isolated from an artificial fountain.</title>
        <authorList>
            <person name="Kang J.Y."/>
            <person name="Kim M.J."/>
            <person name="Chun J."/>
            <person name="Son K.P."/>
            <person name="Jahng K.Y."/>
        </authorList>
    </citation>
    <scope>NUCLEOTIDE SEQUENCE [LARGE SCALE GENOMIC DNA]</scope>
    <source>
        <strain evidence="2 3">CAM-8</strain>
    </source>
</reference>
<comment type="caution">
    <text evidence="2">The sequence shown here is derived from an EMBL/GenBank/DDBJ whole genome shotgun (WGS) entry which is preliminary data.</text>
</comment>
<dbReference type="AlphaFoldDB" id="A0A842ICG3"/>
<name>A0A842ICG3_9RHOB</name>
<gene>
    <name evidence="2" type="ORF">H7F16_17515</name>
</gene>
<dbReference type="PANTHER" id="PTHR43664:SF1">
    <property type="entry name" value="BETA-METHYLMALYL-COA DEHYDRATASE"/>
    <property type="match status" value="1"/>
</dbReference>
<dbReference type="InterPro" id="IPR002539">
    <property type="entry name" value="MaoC-like_dom"/>
</dbReference>
<sequence length="151" mass="16070">MKGRSLPAGHYGHSALHIGDRIETGRTVVEATAIDRFADLSGDRFALHMDDAAARALGFPRRVAHGLLVLSLIDGLKNQAGAQLRAVASLGWDIRFSAPVLAGDELQATFTIASKRTARDGGRAIVELAVEARNQTGQIVQKGSTTLMMLP</sequence>
<dbReference type="PANTHER" id="PTHR43664">
    <property type="entry name" value="MONOAMINE OXIDASE-RELATED"/>
    <property type="match status" value="1"/>
</dbReference>
<proteinExistence type="predicted"/>
<dbReference type="InterPro" id="IPR029069">
    <property type="entry name" value="HotDog_dom_sf"/>
</dbReference>
<evidence type="ECO:0000259" key="1">
    <source>
        <dbReference type="Pfam" id="PF01575"/>
    </source>
</evidence>
<organism evidence="2 3">
    <name type="scientific">Paragemmobacter straminiformis</name>
    <dbReference type="NCBI Taxonomy" id="2045119"/>
    <lineage>
        <taxon>Bacteria</taxon>
        <taxon>Pseudomonadati</taxon>
        <taxon>Pseudomonadota</taxon>
        <taxon>Alphaproteobacteria</taxon>
        <taxon>Rhodobacterales</taxon>
        <taxon>Paracoccaceae</taxon>
        <taxon>Paragemmobacter</taxon>
    </lineage>
</organism>
<feature type="domain" description="MaoC-like" evidence="1">
    <location>
        <begin position="25"/>
        <end position="121"/>
    </location>
</feature>
<dbReference type="Proteomes" id="UP000555411">
    <property type="component" value="Unassembled WGS sequence"/>
</dbReference>
<dbReference type="SUPFAM" id="SSF54637">
    <property type="entry name" value="Thioesterase/thiol ester dehydrase-isomerase"/>
    <property type="match status" value="1"/>
</dbReference>
<accession>A0A842ICG3</accession>
<evidence type="ECO:0000313" key="3">
    <source>
        <dbReference type="Proteomes" id="UP000555411"/>
    </source>
</evidence>
<dbReference type="InterPro" id="IPR052342">
    <property type="entry name" value="MCH/BMMD"/>
</dbReference>
<evidence type="ECO:0000313" key="2">
    <source>
        <dbReference type="EMBL" id="MBC2837321.1"/>
    </source>
</evidence>